<dbReference type="Proteomes" id="UP000026915">
    <property type="component" value="Chromosome 4"/>
</dbReference>
<reference evidence="1 2" key="1">
    <citation type="journal article" date="2013" name="Genome Biol.">
        <title>The genome sequence of the most widely cultivated cacao type and its use to identify candidate genes regulating pod color.</title>
        <authorList>
            <person name="Motamayor J.C."/>
            <person name="Mockaitis K."/>
            <person name="Schmutz J."/>
            <person name="Haiminen N."/>
            <person name="Iii D.L."/>
            <person name="Cornejo O."/>
            <person name="Findley S.D."/>
            <person name="Zheng P."/>
            <person name="Utro F."/>
            <person name="Royaert S."/>
            <person name="Saski C."/>
            <person name="Jenkins J."/>
            <person name="Podicheti R."/>
            <person name="Zhao M."/>
            <person name="Scheffler B.E."/>
            <person name="Stack J.C."/>
            <person name="Feltus F.A."/>
            <person name="Mustiga G.M."/>
            <person name="Amores F."/>
            <person name="Phillips W."/>
            <person name="Marelli J.P."/>
            <person name="May G.D."/>
            <person name="Shapiro H."/>
            <person name="Ma J."/>
            <person name="Bustamante C.D."/>
            <person name="Schnell R.J."/>
            <person name="Main D."/>
            <person name="Gilbert D."/>
            <person name="Parida L."/>
            <person name="Kuhn D.N."/>
        </authorList>
    </citation>
    <scope>NUCLEOTIDE SEQUENCE [LARGE SCALE GENOMIC DNA]</scope>
    <source>
        <strain evidence="2">cv. Matina 1-6</strain>
    </source>
</reference>
<dbReference type="EMBL" id="CM001882">
    <property type="protein sequence ID" value="EOY02942.1"/>
    <property type="molecule type" value="Genomic_DNA"/>
</dbReference>
<accession>A0A061EEV9</accession>
<proteinExistence type="predicted"/>
<dbReference type="AlphaFoldDB" id="A0A061EEV9"/>
<sequence length="122" mass="13453">MALGFAYAWGVWKSPIDGGLMLVVSMCPQVMSPHAQVVPLGTLWHKSVLLVRALHQAGLVTSSQIMTFSFTRSKQHPHCLVVSLHHKFQWVPHECCGFIRDSPPLAISGALSSPNVFRHVDV</sequence>
<keyword evidence="2" id="KW-1185">Reference proteome</keyword>
<gene>
    <name evidence="1" type="ORF">TCM_017338</name>
</gene>
<dbReference type="HOGENOM" id="CLU_2030906_0_0_1"/>
<dbReference type="InParanoid" id="A0A061EEV9"/>
<organism evidence="1 2">
    <name type="scientific">Theobroma cacao</name>
    <name type="common">Cacao</name>
    <name type="synonym">Cocoa</name>
    <dbReference type="NCBI Taxonomy" id="3641"/>
    <lineage>
        <taxon>Eukaryota</taxon>
        <taxon>Viridiplantae</taxon>
        <taxon>Streptophyta</taxon>
        <taxon>Embryophyta</taxon>
        <taxon>Tracheophyta</taxon>
        <taxon>Spermatophyta</taxon>
        <taxon>Magnoliopsida</taxon>
        <taxon>eudicotyledons</taxon>
        <taxon>Gunneridae</taxon>
        <taxon>Pentapetalae</taxon>
        <taxon>rosids</taxon>
        <taxon>malvids</taxon>
        <taxon>Malvales</taxon>
        <taxon>Malvaceae</taxon>
        <taxon>Byttnerioideae</taxon>
        <taxon>Theobroma</taxon>
    </lineage>
</organism>
<evidence type="ECO:0000313" key="2">
    <source>
        <dbReference type="Proteomes" id="UP000026915"/>
    </source>
</evidence>
<dbReference type="Gramene" id="EOY02942">
    <property type="protein sequence ID" value="EOY02942"/>
    <property type="gene ID" value="TCM_017338"/>
</dbReference>
<name>A0A061EEV9_THECC</name>
<protein>
    <submittedName>
        <fullName evidence="1">Uncharacterized protein</fullName>
    </submittedName>
</protein>
<evidence type="ECO:0000313" key="1">
    <source>
        <dbReference type="EMBL" id="EOY02942.1"/>
    </source>
</evidence>